<feature type="region of interest" description="Disordered" evidence="1">
    <location>
        <begin position="457"/>
        <end position="494"/>
    </location>
</feature>
<dbReference type="OrthoDB" id="5397734at2759"/>
<dbReference type="EMBL" id="ML732184">
    <property type="protein sequence ID" value="KAB8076206.1"/>
    <property type="molecule type" value="Genomic_DNA"/>
</dbReference>
<protein>
    <recommendedName>
        <fullName evidence="2">DUF7587 domain-containing protein</fullName>
    </recommendedName>
</protein>
<reference evidence="3 4" key="1">
    <citation type="submission" date="2019-04" db="EMBL/GenBank/DDBJ databases">
        <title>Friends and foes A comparative genomics study of 23 Aspergillus species from section Flavi.</title>
        <authorList>
            <consortium name="DOE Joint Genome Institute"/>
            <person name="Kjaerbolling I."/>
            <person name="Vesth T."/>
            <person name="Frisvad J.C."/>
            <person name="Nybo J.L."/>
            <person name="Theobald S."/>
            <person name="Kildgaard S."/>
            <person name="Isbrandt T."/>
            <person name="Kuo A."/>
            <person name="Sato A."/>
            <person name="Lyhne E.K."/>
            <person name="Kogle M.E."/>
            <person name="Wiebenga A."/>
            <person name="Kun R.S."/>
            <person name="Lubbers R.J."/>
            <person name="Makela M.R."/>
            <person name="Barry K."/>
            <person name="Chovatia M."/>
            <person name="Clum A."/>
            <person name="Daum C."/>
            <person name="Haridas S."/>
            <person name="He G."/>
            <person name="LaButti K."/>
            <person name="Lipzen A."/>
            <person name="Mondo S."/>
            <person name="Riley R."/>
            <person name="Salamov A."/>
            <person name="Simmons B.A."/>
            <person name="Magnuson J.K."/>
            <person name="Henrissat B."/>
            <person name="Mortensen U.H."/>
            <person name="Larsen T.O."/>
            <person name="Devries R.P."/>
            <person name="Grigoriev I.V."/>
            <person name="Machida M."/>
            <person name="Baker S.E."/>
            <person name="Andersen M.R."/>
        </authorList>
    </citation>
    <scope>NUCLEOTIDE SEQUENCE [LARGE SCALE GENOMIC DNA]</scope>
    <source>
        <strain evidence="3 4">CBS 151.66</strain>
    </source>
</reference>
<evidence type="ECO:0000256" key="1">
    <source>
        <dbReference type="SAM" id="MobiDB-lite"/>
    </source>
</evidence>
<evidence type="ECO:0000259" key="2">
    <source>
        <dbReference type="Pfam" id="PF24494"/>
    </source>
</evidence>
<gene>
    <name evidence="3" type="ORF">BDV29DRAFT_154980</name>
</gene>
<dbReference type="Pfam" id="PF24494">
    <property type="entry name" value="DUF7587"/>
    <property type="match status" value="1"/>
</dbReference>
<feature type="domain" description="DUF7587" evidence="2">
    <location>
        <begin position="196"/>
        <end position="334"/>
    </location>
</feature>
<sequence length="592" mass="66461">MDKQAIDPTVKVPRNRWNTEEKVLLCCLFKFFRKNLKDFRNIFNYAFRSELNECGLTDGISTGALNIQWADMGRRGDPIWGDVHLSLFDDRVPWLSVLDRIRKCAKTLDITILEKAVDDIDTSNFQFRRPADVEPTTDVQESPTAALNSRVVDLVRPPAMVDRHNYEDLSLCTGGGKKCFWCEKEGAKQQETATWIPPILYRWSNIDSQGVNSTKMFLAGLFTDELNYFAPDDIDAHEFEQHVLNHTRTTKVPTPFISTYRSMLAPMHRAIKNKEGAIISIIDSKKLQSQVFSAKQFVRKVGLKIRGYNGAGEYLIWGKVHSKAIICSFKISSLLQIARENPRFESLLQLEVIEAHEKASRSLHRALAKGPEKLDQQSGFLIGELLSLLSVPQQYCHLVGQGIVFSWRMNREEGSWQDFAEGVNSGFSSPSVNQGSSSPASLPVLSDAVNPDVLESFESSDEETVTDGETSSSVGQESDDDEVNDRPCPVGLSTRATTPYSIEFFDADIGSWVRQEDPASEAIMLDDFEVEPLDIVMTNALPSSLPNINNDEIESSTSASSEDAVELIVPQDQFEIDRARVNLFWYSYNGIV</sequence>
<dbReference type="AlphaFoldDB" id="A0A5N5X6B1"/>
<evidence type="ECO:0000313" key="3">
    <source>
        <dbReference type="EMBL" id="KAB8076206.1"/>
    </source>
</evidence>
<organism evidence="3 4">
    <name type="scientific">Aspergillus leporis</name>
    <dbReference type="NCBI Taxonomy" id="41062"/>
    <lineage>
        <taxon>Eukaryota</taxon>
        <taxon>Fungi</taxon>
        <taxon>Dikarya</taxon>
        <taxon>Ascomycota</taxon>
        <taxon>Pezizomycotina</taxon>
        <taxon>Eurotiomycetes</taxon>
        <taxon>Eurotiomycetidae</taxon>
        <taxon>Eurotiales</taxon>
        <taxon>Aspergillaceae</taxon>
        <taxon>Aspergillus</taxon>
        <taxon>Aspergillus subgen. Circumdati</taxon>
    </lineage>
</organism>
<keyword evidence="4" id="KW-1185">Reference proteome</keyword>
<evidence type="ECO:0000313" key="4">
    <source>
        <dbReference type="Proteomes" id="UP000326565"/>
    </source>
</evidence>
<proteinExistence type="predicted"/>
<accession>A0A5N5X6B1</accession>
<dbReference type="InterPro" id="IPR056009">
    <property type="entry name" value="DUF7587"/>
</dbReference>
<dbReference type="Proteomes" id="UP000326565">
    <property type="component" value="Unassembled WGS sequence"/>
</dbReference>
<name>A0A5N5X6B1_9EURO</name>
<feature type="compositionally biased region" description="Polar residues" evidence="1">
    <location>
        <begin position="467"/>
        <end position="476"/>
    </location>
</feature>